<reference evidence="2" key="1">
    <citation type="submission" date="2008-06" db="EMBL/GenBank/DDBJ databases">
        <title>Complete sequence of Chlorobaculum parvum NCIB 8327.</title>
        <authorList>
            <consortium name="US DOE Joint Genome Institute"/>
            <person name="Lucas S."/>
            <person name="Copeland A."/>
            <person name="Lapidus A."/>
            <person name="Glavina del Rio T."/>
            <person name="Dalin E."/>
            <person name="Tice H."/>
            <person name="Bruce D."/>
            <person name="Goodwin L."/>
            <person name="Pitluck S."/>
            <person name="Schmutz J."/>
            <person name="Larimer F."/>
            <person name="Land M."/>
            <person name="Hauser L."/>
            <person name="Kyrpides N."/>
            <person name="Mikhailova N."/>
            <person name="Zhao F."/>
            <person name="Li T."/>
            <person name="Liu Z."/>
            <person name="Overmann J."/>
            <person name="Bryant D.A."/>
            <person name="Richardson P."/>
        </authorList>
    </citation>
    <scope>NUCLEOTIDE SEQUENCE [LARGE SCALE GENOMIC DNA]</scope>
    <source>
        <strain evidence="2">NCIB 8327</strain>
    </source>
</reference>
<dbReference type="RefSeq" id="WP_012503243.1">
    <property type="nucleotide sequence ID" value="NC_011027.1"/>
</dbReference>
<protein>
    <submittedName>
        <fullName evidence="2">Uncharacterized protein</fullName>
    </submittedName>
</protein>
<accession>B3QLS4</accession>
<dbReference type="EMBL" id="CP001099">
    <property type="protein sequence ID" value="ACF12410.1"/>
    <property type="molecule type" value="Genomic_DNA"/>
</dbReference>
<feature type="region of interest" description="Disordered" evidence="1">
    <location>
        <begin position="29"/>
        <end position="55"/>
    </location>
</feature>
<keyword evidence="3" id="KW-1185">Reference proteome</keyword>
<dbReference type="HOGENOM" id="CLU_099356_0_0_10"/>
<evidence type="ECO:0000256" key="1">
    <source>
        <dbReference type="SAM" id="MobiDB-lite"/>
    </source>
</evidence>
<dbReference type="KEGG" id="cpc:Cpar_2023"/>
<evidence type="ECO:0000313" key="3">
    <source>
        <dbReference type="Proteomes" id="UP000008811"/>
    </source>
</evidence>
<name>B3QLS4_CHLP8</name>
<dbReference type="eggNOG" id="ENOG50346D6">
    <property type="taxonomic scope" value="Bacteria"/>
</dbReference>
<dbReference type="STRING" id="517417.Cpar_2023"/>
<sequence length="167" mass="17567">MSRQGFFRFTGRIALITLAGLLGACGHKTESETPPVAPAAAPAPADSTESDVTIDSGDRSFEITDKVQPWPSEMPAEVPHFAAGTIRKIIRTETPEGRSWDMAIDGIPSNSVKAFVDALKEAGFETSSLIVPEKEGDRGSVTGLKGELTVVLIASGGNATLSVILKE</sequence>
<proteinExistence type="predicted"/>
<dbReference type="OrthoDB" id="1179360at2"/>
<evidence type="ECO:0000313" key="2">
    <source>
        <dbReference type="EMBL" id="ACF12410.1"/>
    </source>
</evidence>
<gene>
    <name evidence="2" type="ordered locus">Cpar_2023</name>
</gene>
<organism evidence="2 3">
    <name type="scientific">Chlorobaculum parvum (strain DSM 263 / NCIMB 8327)</name>
    <name type="common">Chlorobium vibrioforme subsp. thiosulfatophilum</name>
    <dbReference type="NCBI Taxonomy" id="517417"/>
    <lineage>
        <taxon>Bacteria</taxon>
        <taxon>Pseudomonadati</taxon>
        <taxon>Chlorobiota</taxon>
        <taxon>Chlorobiia</taxon>
        <taxon>Chlorobiales</taxon>
        <taxon>Chlorobiaceae</taxon>
        <taxon>Chlorobaculum</taxon>
    </lineage>
</organism>
<dbReference type="Proteomes" id="UP000008811">
    <property type="component" value="Chromosome"/>
</dbReference>
<dbReference type="PROSITE" id="PS51257">
    <property type="entry name" value="PROKAR_LIPOPROTEIN"/>
    <property type="match status" value="1"/>
</dbReference>
<dbReference type="AlphaFoldDB" id="B3QLS4"/>